<evidence type="ECO:0000313" key="2">
    <source>
        <dbReference type="EMBL" id="RPB03126.1"/>
    </source>
</evidence>
<keyword evidence="3" id="KW-1185">Reference proteome</keyword>
<sequence length="85" mass="9892">MQKHNEQSRHPQRPGGLTPGLGVIPCCFFNPRRFHNYLLRRSLIERYETMLKAKKVRHKAIMKLLIKIAMLSQKGAALEDRKAHS</sequence>
<reference evidence="2 3" key="1">
    <citation type="journal article" date="2018" name="Nat. Ecol. Evol.">
        <title>Pezizomycetes genomes reveal the molecular basis of ectomycorrhizal truffle lifestyle.</title>
        <authorList>
            <person name="Murat C."/>
            <person name="Payen T."/>
            <person name="Noel B."/>
            <person name="Kuo A."/>
            <person name="Morin E."/>
            <person name="Chen J."/>
            <person name="Kohler A."/>
            <person name="Krizsan K."/>
            <person name="Balestrini R."/>
            <person name="Da Silva C."/>
            <person name="Montanini B."/>
            <person name="Hainaut M."/>
            <person name="Levati E."/>
            <person name="Barry K.W."/>
            <person name="Belfiori B."/>
            <person name="Cichocki N."/>
            <person name="Clum A."/>
            <person name="Dockter R.B."/>
            <person name="Fauchery L."/>
            <person name="Guy J."/>
            <person name="Iotti M."/>
            <person name="Le Tacon F."/>
            <person name="Lindquist E.A."/>
            <person name="Lipzen A."/>
            <person name="Malagnac F."/>
            <person name="Mello A."/>
            <person name="Molinier V."/>
            <person name="Miyauchi S."/>
            <person name="Poulain J."/>
            <person name="Riccioni C."/>
            <person name="Rubini A."/>
            <person name="Sitrit Y."/>
            <person name="Splivallo R."/>
            <person name="Traeger S."/>
            <person name="Wang M."/>
            <person name="Zifcakova L."/>
            <person name="Wipf D."/>
            <person name="Zambonelli A."/>
            <person name="Paolocci F."/>
            <person name="Nowrousian M."/>
            <person name="Ottonello S."/>
            <person name="Baldrian P."/>
            <person name="Spatafora J.W."/>
            <person name="Henrissat B."/>
            <person name="Nagy L.G."/>
            <person name="Aury J.M."/>
            <person name="Wincker P."/>
            <person name="Grigoriev I.V."/>
            <person name="Bonfante P."/>
            <person name="Martin F.M."/>
        </authorList>
    </citation>
    <scope>NUCLEOTIDE SEQUENCE [LARGE SCALE GENOMIC DNA]</scope>
    <source>
        <strain evidence="2 3">120613-1</strain>
    </source>
</reference>
<accession>A0A3N4JXP1</accession>
<feature type="region of interest" description="Disordered" evidence="1">
    <location>
        <begin position="1"/>
        <end position="20"/>
    </location>
</feature>
<dbReference type="EMBL" id="ML120364">
    <property type="protein sequence ID" value="RPB03126.1"/>
    <property type="molecule type" value="Genomic_DNA"/>
</dbReference>
<name>A0A3N4JXP1_9PEZI</name>
<organism evidence="2 3">
    <name type="scientific">Choiromyces venosus 120613-1</name>
    <dbReference type="NCBI Taxonomy" id="1336337"/>
    <lineage>
        <taxon>Eukaryota</taxon>
        <taxon>Fungi</taxon>
        <taxon>Dikarya</taxon>
        <taxon>Ascomycota</taxon>
        <taxon>Pezizomycotina</taxon>
        <taxon>Pezizomycetes</taxon>
        <taxon>Pezizales</taxon>
        <taxon>Tuberaceae</taxon>
        <taxon>Choiromyces</taxon>
    </lineage>
</organism>
<evidence type="ECO:0000256" key="1">
    <source>
        <dbReference type="SAM" id="MobiDB-lite"/>
    </source>
</evidence>
<proteinExistence type="predicted"/>
<protein>
    <submittedName>
        <fullName evidence="2">Uncharacterized protein</fullName>
    </submittedName>
</protein>
<evidence type="ECO:0000313" key="3">
    <source>
        <dbReference type="Proteomes" id="UP000276215"/>
    </source>
</evidence>
<dbReference type="AlphaFoldDB" id="A0A3N4JXP1"/>
<gene>
    <name evidence="2" type="ORF">L873DRAFT_280238</name>
</gene>
<dbReference type="Proteomes" id="UP000276215">
    <property type="component" value="Unassembled WGS sequence"/>
</dbReference>